<sequence>MWKPVSLPYKSDSLPLSAIPTAAEIRACTNILWDGTRTVVALNDGVIVKYDGGLDATEGQNLMYLERFAPKVPAPRLYAMFEEDGMTYLIIQRIPGVPLDSIWKALTDSERNGITAKLIPAFHAMREAECLWPEFYGGLDAGRVHHWLFYSQKKRDFRFLGPYYGEDAFIAGMLQNFRVSLERCDRPDFKASFYEKYFFQVLRGHRPTLTHSDFHQKNILVIEKPRQDNLVLAYATVS</sequence>
<dbReference type="EMBL" id="KV878133">
    <property type="protein sequence ID" value="OJJ05585.1"/>
    <property type="molecule type" value="Genomic_DNA"/>
</dbReference>
<keyword evidence="2" id="KW-1185">Reference proteome</keyword>
<organism evidence="1 2">
    <name type="scientific">Aspergillus versicolor CBS 583.65</name>
    <dbReference type="NCBI Taxonomy" id="1036611"/>
    <lineage>
        <taxon>Eukaryota</taxon>
        <taxon>Fungi</taxon>
        <taxon>Dikarya</taxon>
        <taxon>Ascomycota</taxon>
        <taxon>Pezizomycotina</taxon>
        <taxon>Eurotiomycetes</taxon>
        <taxon>Eurotiomycetidae</taxon>
        <taxon>Eurotiales</taxon>
        <taxon>Aspergillaceae</taxon>
        <taxon>Aspergillus</taxon>
        <taxon>Aspergillus subgen. Nidulantes</taxon>
    </lineage>
</organism>
<accession>A0A1L9PVX0</accession>
<reference evidence="2" key="1">
    <citation type="journal article" date="2017" name="Genome Biol.">
        <title>Comparative genomics reveals high biological diversity and specific adaptations in the industrially and medically important fungal genus Aspergillus.</title>
        <authorList>
            <person name="de Vries R.P."/>
            <person name="Riley R."/>
            <person name="Wiebenga A."/>
            <person name="Aguilar-Osorio G."/>
            <person name="Amillis S."/>
            <person name="Uchima C.A."/>
            <person name="Anderluh G."/>
            <person name="Asadollahi M."/>
            <person name="Askin M."/>
            <person name="Barry K."/>
            <person name="Battaglia E."/>
            <person name="Bayram O."/>
            <person name="Benocci T."/>
            <person name="Braus-Stromeyer S.A."/>
            <person name="Caldana C."/>
            <person name="Canovas D."/>
            <person name="Cerqueira G.C."/>
            <person name="Chen F."/>
            <person name="Chen W."/>
            <person name="Choi C."/>
            <person name="Clum A."/>
            <person name="Dos Santos R.A."/>
            <person name="Damasio A.R."/>
            <person name="Diallinas G."/>
            <person name="Emri T."/>
            <person name="Fekete E."/>
            <person name="Flipphi M."/>
            <person name="Freyberg S."/>
            <person name="Gallo A."/>
            <person name="Gournas C."/>
            <person name="Habgood R."/>
            <person name="Hainaut M."/>
            <person name="Harispe M.L."/>
            <person name="Henrissat B."/>
            <person name="Hilden K.S."/>
            <person name="Hope R."/>
            <person name="Hossain A."/>
            <person name="Karabika E."/>
            <person name="Karaffa L."/>
            <person name="Karanyi Z."/>
            <person name="Krasevec N."/>
            <person name="Kuo A."/>
            <person name="Kusch H."/>
            <person name="LaButti K."/>
            <person name="Lagendijk E.L."/>
            <person name="Lapidus A."/>
            <person name="Levasseur A."/>
            <person name="Lindquist E."/>
            <person name="Lipzen A."/>
            <person name="Logrieco A.F."/>
            <person name="MacCabe A."/>
            <person name="Maekelae M.R."/>
            <person name="Malavazi I."/>
            <person name="Melin P."/>
            <person name="Meyer V."/>
            <person name="Mielnichuk N."/>
            <person name="Miskei M."/>
            <person name="Molnar A.P."/>
            <person name="Mule G."/>
            <person name="Ngan C.Y."/>
            <person name="Orejas M."/>
            <person name="Orosz E."/>
            <person name="Ouedraogo J.P."/>
            <person name="Overkamp K.M."/>
            <person name="Park H.-S."/>
            <person name="Perrone G."/>
            <person name="Piumi F."/>
            <person name="Punt P.J."/>
            <person name="Ram A.F."/>
            <person name="Ramon A."/>
            <person name="Rauscher S."/>
            <person name="Record E."/>
            <person name="Riano-Pachon D.M."/>
            <person name="Robert V."/>
            <person name="Roehrig J."/>
            <person name="Ruller R."/>
            <person name="Salamov A."/>
            <person name="Salih N.S."/>
            <person name="Samson R.A."/>
            <person name="Sandor E."/>
            <person name="Sanguinetti M."/>
            <person name="Schuetze T."/>
            <person name="Sepcic K."/>
            <person name="Shelest E."/>
            <person name="Sherlock G."/>
            <person name="Sophianopoulou V."/>
            <person name="Squina F.M."/>
            <person name="Sun H."/>
            <person name="Susca A."/>
            <person name="Todd R.B."/>
            <person name="Tsang A."/>
            <person name="Unkles S.E."/>
            <person name="van de Wiele N."/>
            <person name="van Rossen-Uffink D."/>
            <person name="Oliveira J.V."/>
            <person name="Vesth T.C."/>
            <person name="Visser J."/>
            <person name="Yu J.-H."/>
            <person name="Zhou M."/>
            <person name="Andersen M.R."/>
            <person name="Archer D.B."/>
            <person name="Baker S.E."/>
            <person name="Benoit I."/>
            <person name="Brakhage A.A."/>
            <person name="Braus G.H."/>
            <person name="Fischer R."/>
            <person name="Frisvad J.C."/>
            <person name="Goldman G.H."/>
            <person name="Houbraken J."/>
            <person name="Oakley B."/>
            <person name="Pocsi I."/>
            <person name="Scazzocchio C."/>
            <person name="Seiboth B."/>
            <person name="vanKuyk P.A."/>
            <person name="Wortman J."/>
            <person name="Dyer P.S."/>
            <person name="Grigoriev I.V."/>
        </authorList>
    </citation>
    <scope>NUCLEOTIDE SEQUENCE [LARGE SCALE GENOMIC DNA]</scope>
    <source>
        <strain evidence="2">CBS 583.65</strain>
    </source>
</reference>
<evidence type="ECO:0000313" key="2">
    <source>
        <dbReference type="Proteomes" id="UP000184073"/>
    </source>
</evidence>
<dbReference type="InterPro" id="IPR011009">
    <property type="entry name" value="Kinase-like_dom_sf"/>
</dbReference>
<dbReference type="AlphaFoldDB" id="A0A1L9PVX0"/>
<dbReference type="PANTHER" id="PTHR21310">
    <property type="entry name" value="AMINOGLYCOSIDE PHOSPHOTRANSFERASE-RELATED-RELATED"/>
    <property type="match status" value="1"/>
</dbReference>
<gene>
    <name evidence="1" type="ORF">ASPVEDRAFT_31955</name>
</gene>
<dbReference type="SUPFAM" id="SSF56112">
    <property type="entry name" value="Protein kinase-like (PK-like)"/>
    <property type="match status" value="1"/>
</dbReference>
<dbReference type="PANTHER" id="PTHR21310:SF48">
    <property type="entry name" value="AMINOGLYCOSIDE PHOSPHOTRANSFERASE DOMAIN-CONTAINING PROTEIN"/>
    <property type="match status" value="1"/>
</dbReference>
<dbReference type="Gene3D" id="3.30.200.150">
    <property type="match status" value="1"/>
</dbReference>
<dbReference type="VEuPathDB" id="FungiDB:ASPVEDRAFT_31955"/>
<evidence type="ECO:0008006" key="3">
    <source>
        <dbReference type="Google" id="ProtNLM"/>
    </source>
</evidence>
<dbReference type="GeneID" id="63726052"/>
<dbReference type="OrthoDB" id="4177236at2759"/>
<dbReference type="Gene3D" id="3.90.1200.10">
    <property type="match status" value="1"/>
</dbReference>
<dbReference type="RefSeq" id="XP_040671347.1">
    <property type="nucleotide sequence ID" value="XM_040810541.1"/>
</dbReference>
<protein>
    <recommendedName>
        <fullName evidence="3">Aminoglycoside phosphotransferase domain-containing protein</fullName>
    </recommendedName>
</protein>
<proteinExistence type="predicted"/>
<dbReference type="InterPro" id="IPR051678">
    <property type="entry name" value="AGP_Transferase"/>
</dbReference>
<dbReference type="STRING" id="1036611.A0A1L9PVX0"/>
<name>A0A1L9PVX0_ASPVE</name>
<evidence type="ECO:0000313" key="1">
    <source>
        <dbReference type="EMBL" id="OJJ05585.1"/>
    </source>
</evidence>
<dbReference type="Proteomes" id="UP000184073">
    <property type="component" value="Unassembled WGS sequence"/>
</dbReference>